<feature type="region of interest" description="Disordered" evidence="1">
    <location>
        <begin position="865"/>
        <end position="910"/>
    </location>
</feature>
<feature type="region of interest" description="Disordered" evidence="1">
    <location>
        <begin position="339"/>
        <end position="689"/>
    </location>
</feature>
<name>A0A0F7SGQ2_PHARH</name>
<feature type="region of interest" description="Disordered" evidence="1">
    <location>
        <begin position="930"/>
        <end position="949"/>
    </location>
</feature>
<protein>
    <submittedName>
        <fullName evidence="2">Uncharacterized protein</fullName>
    </submittedName>
</protein>
<feature type="compositionally biased region" description="Acidic residues" evidence="1">
    <location>
        <begin position="749"/>
        <end position="759"/>
    </location>
</feature>
<dbReference type="EMBL" id="LN483273">
    <property type="protein sequence ID" value="CDZ98076.1"/>
    <property type="molecule type" value="Genomic_DNA"/>
</dbReference>
<feature type="compositionally biased region" description="Low complexity" evidence="1">
    <location>
        <begin position="81"/>
        <end position="95"/>
    </location>
</feature>
<feature type="compositionally biased region" description="Low complexity" evidence="1">
    <location>
        <begin position="159"/>
        <end position="173"/>
    </location>
</feature>
<feature type="compositionally biased region" description="Polar residues" evidence="1">
    <location>
        <begin position="12"/>
        <end position="23"/>
    </location>
</feature>
<feature type="region of interest" description="Disordered" evidence="1">
    <location>
        <begin position="1086"/>
        <end position="1190"/>
    </location>
</feature>
<evidence type="ECO:0000256" key="1">
    <source>
        <dbReference type="SAM" id="MobiDB-lite"/>
    </source>
</evidence>
<feature type="compositionally biased region" description="Polar residues" evidence="1">
    <location>
        <begin position="34"/>
        <end position="47"/>
    </location>
</feature>
<feature type="compositionally biased region" description="Polar residues" evidence="1">
    <location>
        <begin position="1295"/>
        <end position="1304"/>
    </location>
</feature>
<feature type="compositionally biased region" description="Low complexity" evidence="1">
    <location>
        <begin position="1026"/>
        <end position="1036"/>
    </location>
</feature>
<evidence type="ECO:0000313" key="2">
    <source>
        <dbReference type="EMBL" id="CDZ98076.1"/>
    </source>
</evidence>
<feature type="compositionally biased region" description="Acidic residues" evidence="1">
    <location>
        <begin position="503"/>
        <end position="520"/>
    </location>
</feature>
<feature type="compositionally biased region" description="Polar residues" evidence="1">
    <location>
        <begin position="255"/>
        <end position="265"/>
    </location>
</feature>
<feature type="compositionally biased region" description="Basic residues" evidence="1">
    <location>
        <begin position="1318"/>
        <end position="1330"/>
    </location>
</feature>
<feature type="compositionally biased region" description="Basic and acidic residues" evidence="1">
    <location>
        <begin position="872"/>
        <end position="882"/>
    </location>
</feature>
<reference evidence="2" key="1">
    <citation type="submission" date="2014-08" db="EMBL/GenBank/DDBJ databases">
        <authorList>
            <person name="Sharma Rahul"/>
            <person name="Thines Marco"/>
        </authorList>
    </citation>
    <scope>NUCLEOTIDE SEQUENCE</scope>
</reference>
<feature type="compositionally biased region" description="Low complexity" evidence="1">
    <location>
        <begin position="402"/>
        <end position="438"/>
    </location>
</feature>
<feature type="compositionally biased region" description="Gly residues" evidence="1">
    <location>
        <begin position="546"/>
        <end position="556"/>
    </location>
</feature>
<organism evidence="2">
    <name type="scientific">Phaffia rhodozyma</name>
    <name type="common">Yeast</name>
    <name type="synonym">Xanthophyllomyces dendrorhous</name>
    <dbReference type="NCBI Taxonomy" id="264483"/>
    <lineage>
        <taxon>Eukaryota</taxon>
        <taxon>Fungi</taxon>
        <taxon>Dikarya</taxon>
        <taxon>Basidiomycota</taxon>
        <taxon>Agaricomycotina</taxon>
        <taxon>Tremellomycetes</taxon>
        <taxon>Cystofilobasidiales</taxon>
        <taxon>Mrakiaceae</taxon>
        <taxon>Phaffia</taxon>
    </lineage>
</organism>
<feature type="compositionally biased region" description="Basic and acidic residues" evidence="1">
    <location>
        <begin position="174"/>
        <end position="188"/>
    </location>
</feature>
<feature type="region of interest" description="Disordered" evidence="1">
    <location>
        <begin position="713"/>
        <end position="764"/>
    </location>
</feature>
<feature type="compositionally biased region" description="Acidic residues" evidence="1">
    <location>
        <begin position="680"/>
        <end position="689"/>
    </location>
</feature>
<feature type="compositionally biased region" description="Acidic residues" evidence="1">
    <location>
        <begin position="571"/>
        <end position="583"/>
    </location>
</feature>
<feature type="compositionally biased region" description="Polar residues" evidence="1">
    <location>
        <begin position="303"/>
        <end position="323"/>
    </location>
</feature>
<feature type="region of interest" description="Disordered" evidence="1">
    <location>
        <begin position="1"/>
        <end position="326"/>
    </location>
</feature>
<feature type="compositionally biased region" description="Low complexity" evidence="1">
    <location>
        <begin position="484"/>
        <end position="502"/>
    </location>
</feature>
<feature type="compositionally biased region" description="Low complexity" evidence="1">
    <location>
        <begin position="374"/>
        <end position="385"/>
    </location>
</feature>
<sequence length="1342" mass="140849">MSSHPYHPNPPGSAQNSPSNSPRLPTIKLRLGASASTPTLGSSSAPITSPAAVHPYASRPIPAGPSRSVSPFFTKPEKPGKTAAKPKPKLGSSKPKITKVPLGSPPPAQHGLLTAGTSSRPNVHRVFPPPPLSNLGASSTTSGGPLPSFKKKASQYSAPTSTKSGPSGSSTSGKSREKNSLGAVKERAFNPPTGPKSMTAKDKGKAKAHEPGFNYGDTLSAPSSASNSPYSKPIPTGPKAHKLKTVSAGSKPMKPSQSAAALSSFTHRDGSKPIPTGPSALTNPFSKPPKHAPPSTYAFNGPTGPSATVSISAYPSGSTSADSSFPIAINDDISAPLSAPIQDKVKSKSKSHQRKKSDGLSVQRKVSTKRWVEDVSQSESSLSSSGEDDKPLMKSLAHRHTITSTAATPTSALPPSSSARAQTTTNKKKTTASSSTALPPTPILVDMPGMESDGSLTSLPDEFDDDDEEEASFMNDGGVFMRASSSTTESGSESSTSFSTTTEGDDDENDDSSMVAEDDDFMRKEDWEKRRRGRKLGGWEQRKPGGMSGGNNGGGAYDSQDGLDSASSSAADDEDDDDEEDSEALNSDVGELQLGHHILPPHFSSHPTGAHLYHHHSTNDHRSSHHRRSSTTNQPHPSSSYQEEEDLHILAFDSHGARLPGPGSNHHGLGSSIKPGDGEPWSEDSSDEDDVEALWFEGLSDFDSGEEERIFGAALKGSTSGTRSAGTPSDGRPVSASNEGFPDGQGQGDETESEVCEGSESDHQRGWTLNSLLRRTSAAHNLLSPHENALPLSVLSLEEALASFAQNEDSVGTPAEGTSPGMMIIEDLDGQLCFGALGALGDGGSMNLEDPLGSAGSGGAFEFATESEGDSDGARDAEKWEGLWDDEVDDEDLYLGDEEGDTTDSLPDDEDVIPAPRIPVHSMSIPIPIPSPASFPSPKDNELDAPKAPSPVTVIIQHVEDDEEEDIGSPVGDTSTDFVSTTPFPSHIMVSPIMPSHSTDHHSSIPASFESPPLPPVINNGPTPPASTTATGATATDVDSHRTPPPSTSKGVGIAMESTRKPPVMGSFFPTSAPVGGLTNVIIDGVSRTGVQTPSPFERRGGRGRGSIRGRDRGRGRGRGGSTTSGKKRIKQEAKTHNPFSPGPTKRARFGSAPAPANNSSSLRRHPSLREETPSSPEPELPPINLEDVVDSSFLYHSTNAEQPMSSASDQAPNSLHDKSLRNLSRWDRIPIGTFRGRTSAAAYKHQQAHGSSSAMVVRPGASQGYNFSPGNGSIFRTSAAGEVGVGGSHLTVQSQGTARTLTSPVMLPFDSVQRGERKSRKPGGKKRSRRETGDVDEFVLE</sequence>
<proteinExistence type="predicted"/>
<feature type="compositionally biased region" description="Acidic residues" evidence="1">
    <location>
        <begin position="883"/>
        <end position="910"/>
    </location>
</feature>
<feature type="region of interest" description="Disordered" evidence="1">
    <location>
        <begin position="1295"/>
        <end position="1342"/>
    </location>
</feature>
<feature type="region of interest" description="Disordered" evidence="1">
    <location>
        <begin position="996"/>
        <end position="1068"/>
    </location>
</feature>
<feature type="compositionally biased region" description="Polar residues" evidence="1">
    <location>
        <begin position="717"/>
        <end position="727"/>
    </location>
</feature>
<feature type="compositionally biased region" description="Low complexity" evidence="1">
    <location>
        <begin position="1152"/>
        <end position="1162"/>
    </location>
</feature>
<feature type="compositionally biased region" description="Acidic residues" evidence="1">
    <location>
        <begin position="461"/>
        <end position="471"/>
    </location>
</feature>
<feature type="compositionally biased region" description="Low complexity" evidence="1">
    <location>
        <begin position="220"/>
        <end position="231"/>
    </location>
</feature>
<accession>A0A0F7SGQ2</accession>
<feature type="compositionally biased region" description="Basic and acidic residues" evidence="1">
    <location>
        <begin position="199"/>
        <end position="210"/>
    </location>
</feature>